<feature type="transmembrane region" description="Helical" evidence="1">
    <location>
        <begin position="20"/>
        <end position="41"/>
    </location>
</feature>
<keyword evidence="3" id="KW-1185">Reference proteome</keyword>
<keyword evidence="1" id="KW-0472">Membrane</keyword>
<evidence type="ECO:0000256" key="1">
    <source>
        <dbReference type="SAM" id="Phobius"/>
    </source>
</evidence>
<gene>
    <name evidence="2" type="ORF">C4N18_14815</name>
</gene>
<evidence type="ECO:0000313" key="2">
    <source>
        <dbReference type="EMBL" id="AVQ32437.1"/>
    </source>
</evidence>
<protein>
    <submittedName>
        <fullName evidence="2">Uncharacterized protein</fullName>
    </submittedName>
</protein>
<organism evidence="2 3">
    <name type="scientific">Fusobacterium varium ATCC 27725</name>
    <dbReference type="NCBI Taxonomy" id="469618"/>
    <lineage>
        <taxon>Bacteria</taxon>
        <taxon>Fusobacteriati</taxon>
        <taxon>Fusobacteriota</taxon>
        <taxon>Fusobacteriia</taxon>
        <taxon>Fusobacteriales</taxon>
        <taxon>Fusobacteriaceae</taxon>
        <taxon>Fusobacterium</taxon>
    </lineage>
</organism>
<reference evidence="3" key="1">
    <citation type="journal article" date="2018" name="MSphere">
        <title>Fusobacterium Genomics Using MinION and Illumina Sequencing Enables Genome Completion and Correction.</title>
        <authorList>
            <person name="Todd S.M."/>
            <person name="Settlage R.E."/>
            <person name="Lahmers K.K."/>
            <person name="Slade D.J."/>
        </authorList>
    </citation>
    <scope>NUCLEOTIDE SEQUENCE [LARGE SCALE GENOMIC DNA]</scope>
    <source>
        <strain evidence="3">ATCC 27725</strain>
    </source>
</reference>
<sequence>MMKKNIRECYEREKEKYFDYFILGISAVYLLITAATFWLSFMLYHNTNIVGIILGFLFLIAYIIYFKIDKYYKVSYFLGFLASAWVTSAVLSVIVSLILILPAQYLNSYNNFNFKLEYSIMLILIVRGIIGMFINSFLYQLFKKLSYKHVYLNPEKYEDTDDDEDSEDEEEYSI</sequence>
<feature type="transmembrane region" description="Helical" evidence="1">
    <location>
        <begin position="77"/>
        <end position="100"/>
    </location>
</feature>
<name>A0ABM6U7N4_FUSVA</name>
<keyword evidence="1" id="KW-0812">Transmembrane</keyword>
<dbReference type="EMBL" id="CP028103">
    <property type="protein sequence ID" value="AVQ32437.1"/>
    <property type="molecule type" value="Genomic_DNA"/>
</dbReference>
<feature type="transmembrane region" description="Helical" evidence="1">
    <location>
        <begin position="120"/>
        <end position="142"/>
    </location>
</feature>
<dbReference type="GeneID" id="77469277"/>
<accession>A0ABM6U7N4</accession>
<evidence type="ECO:0000313" key="3">
    <source>
        <dbReference type="Proteomes" id="UP000241238"/>
    </source>
</evidence>
<feature type="transmembrane region" description="Helical" evidence="1">
    <location>
        <begin position="47"/>
        <end position="65"/>
    </location>
</feature>
<dbReference type="RefSeq" id="WP_005951417.1">
    <property type="nucleotide sequence ID" value="NZ_CP028103.1"/>
</dbReference>
<keyword evidence="1" id="KW-1133">Transmembrane helix</keyword>
<proteinExistence type="predicted"/>
<dbReference type="Proteomes" id="UP000241238">
    <property type="component" value="Chromosome"/>
</dbReference>